<dbReference type="GO" id="GO:0007059">
    <property type="term" value="P:chromosome segregation"/>
    <property type="evidence" value="ECO:0007669"/>
    <property type="project" value="UniProtKB-KW"/>
</dbReference>
<dbReference type="GO" id="GO:0015074">
    <property type="term" value="P:DNA integration"/>
    <property type="evidence" value="ECO:0007669"/>
    <property type="project" value="UniProtKB-KW"/>
</dbReference>
<dbReference type="PANTHER" id="PTHR30349">
    <property type="entry name" value="PHAGE INTEGRASE-RELATED"/>
    <property type="match status" value="1"/>
</dbReference>
<keyword evidence="9" id="KW-0131">Cell cycle</keyword>
<gene>
    <name evidence="12" type="ORF">METZ01_LOCUS53831</name>
</gene>
<dbReference type="PROSITE" id="PS51898">
    <property type="entry name" value="TYR_RECOMBINASE"/>
    <property type="match status" value="1"/>
</dbReference>
<reference evidence="12" key="1">
    <citation type="submission" date="2018-05" db="EMBL/GenBank/DDBJ databases">
        <authorList>
            <person name="Lanie J.A."/>
            <person name="Ng W.-L."/>
            <person name="Kazmierczak K.M."/>
            <person name="Andrzejewski T.M."/>
            <person name="Davidsen T.M."/>
            <person name="Wayne K.J."/>
            <person name="Tettelin H."/>
            <person name="Glass J.I."/>
            <person name="Rusch D."/>
            <person name="Podicherti R."/>
            <person name="Tsui H.-C.T."/>
            <person name="Winkler M.E."/>
        </authorList>
    </citation>
    <scope>NUCLEOTIDE SEQUENCE</scope>
</reference>
<dbReference type="Pfam" id="PF02899">
    <property type="entry name" value="Phage_int_SAM_1"/>
    <property type="match status" value="1"/>
</dbReference>
<dbReference type="GO" id="GO:0051301">
    <property type="term" value="P:cell division"/>
    <property type="evidence" value="ECO:0007669"/>
    <property type="project" value="UniProtKB-KW"/>
</dbReference>
<evidence type="ECO:0000259" key="10">
    <source>
        <dbReference type="PROSITE" id="PS51898"/>
    </source>
</evidence>
<accession>A0A381SF85</accession>
<keyword evidence="3" id="KW-0963">Cytoplasm</keyword>
<dbReference type="InterPro" id="IPR010998">
    <property type="entry name" value="Integrase_recombinase_N"/>
</dbReference>
<dbReference type="GO" id="GO:0003677">
    <property type="term" value="F:DNA binding"/>
    <property type="evidence" value="ECO:0007669"/>
    <property type="project" value="UniProtKB-KW"/>
</dbReference>
<evidence type="ECO:0000256" key="4">
    <source>
        <dbReference type="ARBA" id="ARBA00022618"/>
    </source>
</evidence>
<evidence type="ECO:0000256" key="8">
    <source>
        <dbReference type="ARBA" id="ARBA00023172"/>
    </source>
</evidence>
<sequence length="299" mass="34243">MNKNAEQLKKNFLHHLETERRFSVNTITSYQRDLASLESFCFDNQINSWQELKPHHLRAFSSKIFNRGLGPRSIQRRLSGIRSFMNYLLRENLIKSNPATGIKTPKAPKRLPDVLDVDQVNQLLNIKATNPISLRDKAILELLYSSGLRLSELVSLNPIDLNLKNKSMTVQGKGEKTRLLPIGQKAIEAVNQWLEVRGQLAHMDEEALFVSSKGSRLSQRAVQSRIDHWAKQTGMQQNIYPHLLRHSFATHLLEASGDLRAIQELLGHKDISTTQIYTHLDFKHLAETYDKTHPRSGKK</sequence>
<keyword evidence="5" id="KW-0159">Chromosome partition</keyword>
<dbReference type="Pfam" id="PF00589">
    <property type="entry name" value="Phage_integrase"/>
    <property type="match status" value="1"/>
</dbReference>
<dbReference type="HAMAP" id="MF_01808">
    <property type="entry name" value="Recomb_XerC_XerD"/>
    <property type="match status" value="1"/>
</dbReference>
<feature type="domain" description="Core-binding (CB)" evidence="11">
    <location>
        <begin position="3"/>
        <end position="89"/>
    </location>
</feature>
<protein>
    <recommendedName>
        <fullName evidence="13">Tyrosine recombinase XerC</fullName>
    </recommendedName>
</protein>
<dbReference type="InterPro" id="IPR002104">
    <property type="entry name" value="Integrase_catalytic"/>
</dbReference>
<dbReference type="GO" id="GO:0006310">
    <property type="term" value="P:DNA recombination"/>
    <property type="evidence" value="ECO:0007669"/>
    <property type="project" value="UniProtKB-KW"/>
</dbReference>
<dbReference type="InterPro" id="IPR023009">
    <property type="entry name" value="Tyrosine_recombinase_XerC/XerD"/>
</dbReference>
<keyword evidence="6" id="KW-0229">DNA integration</keyword>
<keyword evidence="4" id="KW-0132">Cell division</keyword>
<dbReference type="GO" id="GO:0005737">
    <property type="term" value="C:cytoplasm"/>
    <property type="evidence" value="ECO:0007669"/>
    <property type="project" value="UniProtKB-SubCell"/>
</dbReference>
<keyword evidence="7" id="KW-0238">DNA-binding</keyword>
<evidence type="ECO:0000256" key="2">
    <source>
        <dbReference type="ARBA" id="ARBA00006657"/>
    </source>
</evidence>
<evidence type="ECO:0000256" key="5">
    <source>
        <dbReference type="ARBA" id="ARBA00022829"/>
    </source>
</evidence>
<dbReference type="AlphaFoldDB" id="A0A381SF85"/>
<dbReference type="CDD" id="cd00798">
    <property type="entry name" value="INT_XerDC_C"/>
    <property type="match status" value="1"/>
</dbReference>
<dbReference type="EMBL" id="UINC01002856">
    <property type="protein sequence ID" value="SVA00977.1"/>
    <property type="molecule type" value="Genomic_DNA"/>
</dbReference>
<comment type="subcellular location">
    <subcellularLocation>
        <location evidence="1">Cytoplasm</location>
    </subcellularLocation>
</comment>
<evidence type="ECO:0000256" key="1">
    <source>
        <dbReference type="ARBA" id="ARBA00004496"/>
    </source>
</evidence>
<evidence type="ECO:0000259" key="11">
    <source>
        <dbReference type="PROSITE" id="PS51900"/>
    </source>
</evidence>
<dbReference type="InterPro" id="IPR011010">
    <property type="entry name" value="DNA_brk_join_enz"/>
</dbReference>
<evidence type="ECO:0008006" key="13">
    <source>
        <dbReference type="Google" id="ProtNLM"/>
    </source>
</evidence>
<dbReference type="InterPro" id="IPR004107">
    <property type="entry name" value="Integrase_SAM-like_N"/>
</dbReference>
<dbReference type="PANTHER" id="PTHR30349:SF81">
    <property type="entry name" value="TYROSINE RECOMBINASE XERC"/>
    <property type="match status" value="1"/>
</dbReference>
<evidence type="ECO:0000256" key="3">
    <source>
        <dbReference type="ARBA" id="ARBA00022490"/>
    </source>
</evidence>
<dbReference type="NCBIfam" id="TIGR02224">
    <property type="entry name" value="recomb_XerC"/>
    <property type="match status" value="1"/>
</dbReference>
<organism evidence="12">
    <name type="scientific">marine metagenome</name>
    <dbReference type="NCBI Taxonomy" id="408172"/>
    <lineage>
        <taxon>unclassified sequences</taxon>
        <taxon>metagenomes</taxon>
        <taxon>ecological metagenomes</taxon>
    </lineage>
</organism>
<dbReference type="Gene3D" id="1.10.150.130">
    <property type="match status" value="1"/>
</dbReference>
<keyword evidence="8" id="KW-0233">DNA recombination</keyword>
<dbReference type="InterPro" id="IPR050090">
    <property type="entry name" value="Tyrosine_recombinase_XerCD"/>
</dbReference>
<name>A0A381SF85_9ZZZZ</name>
<feature type="domain" description="Tyr recombinase" evidence="10">
    <location>
        <begin position="110"/>
        <end position="290"/>
    </location>
</feature>
<dbReference type="NCBIfam" id="NF040815">
    <property type="entry name" value="recomb_XerA_Arch"/>
    <property type="match status" value="1"/>
</dbReference>
<dbReference type="SUPFAM" id="SSF56349">
    <property type="entry name" value="DNA breaking-rejoining enzymes"/>
    <property type="match status" value="1"/>
</dbReference>
<evidence type="ECO:0000256" key="6">
    <source>
        <dbReference type="ARBA" id="ARBA00022908"/>
    </source>
</evidence>
<dbReference type="InterPro" id="IPR044068">
    <property type="entry name" value="CB"/>
</dbReference>
<evidence type="ECO:0000256" key="9">
    <source>
        <dbReference type="ARBA" id="ARBA00023306"/>
    </source>
</evidence>
<evidence type="ECO:0000256" key="7">
    <source>
        <dbReference type="ARBA" id="ARBA00023125"/>
    </source>
</evidence>
<evidence type="ECO:0000313" key="12">
    <source>
        <dbReference type="EMBL" id="SVA00977.1"/>
    </source>
</evidence>
<dbReference type="NCBIfam" id="NF001399">
    <property type="entry name" value="PRK00283.1"/>
    <property type="match status" value="1"/>
</dbReference>
<dbReference type="InterPro" id="IPR013762">
    <property type="entry name" value="Integrase-like_cat_sf"/>
</dbReference>
<dbReference type="PROSITE" id="PS51900">
    <property type="entry name" value="CB"/>
    <property type="match status" value="1"/>
</dbReference>
<dbReference type="Gene3D" id="1.10.443.10">
    <property type="entry name" value="Intergrase catalytic core"/>
    <property type="match status" value="1"/>
</dbReference>
<comment type="similarity">
    <text evidence="2">Belongs to the 'phage' integrase family. XerC subfamily.</text>
</comment>
<dbReference type="InterPro" id="IPR011931">
    <property type="entry name" value="Recomb_XerC"/>
</dbReference>
<proteinExistence type="inferred from homology"/>